<dbReference type="Pfam" id="PF01048">
    <property type="entry name" value="PNP_UDP_1"/>
    <property type="match status" value="1"/>
</dbReference>
<protein>
    <recommendedName>
        <fullName evidence="1">Nucleoside phosphorylase domain-containing protein</fullName>
    </recommendedName>
</protein>
<dbReference type="GO" id="GO:0009116">
    <property type="term" value="P:nucleoside metabolic process"/>
    <property type="evidence" value="ECO:0007669"/>
    <property type="project" value="InterPro"/>
</dbReference>
<dbReference type="EMBL" id="SMKY01000194">
    <property type="protein sequence ID" value="TDD73286.1"/>
    <property type="molecule type" value="Genomic_DNA"/>
</dbReference>
<dbReference type="InterPro" id="IPR035994">
    <property type="entry name" value="Nucleoside_phosphorylase_sf"/>
</dbReference>
<dbReference type="GO" id="GO:0005829">
    <property type="term" value="C:cytosol"/>
    <property type="evidence" value="ECO:0007669"/>
    <property type="project" value="TreeGrafter"/>
</dbReference>
<dbReference type="SUPFAM" id="SSF53167">
    <property type="entry name" value="Purine and uridine phosphorylases"/>
    <property type="match status" value="1"/>
</dbReference>
<proteinExistence type="predicted"/>
<dbReference type="RefSeq" id="WP_132201187.1">
    <property type="nucleotide sequence ID" value="NZ_SMKY01000194.1"/>
</dbReference>
<gene>
    <name evidence="2" type="ORF">E1293_31805</name>
</gene>
<dbReference type="InterPro" id="IPR000845">
    <property type="entry name" value="Nucleoside_phosphorylase_d"/>
</dbReference>
<dbReference type="Proteomes" id="UP000295578">
    <property type="component" value="Unassembled WGS sequence"/>
</dbReference>
<evidence type="ECO:0000313" key="3">
    <source>
        <dbReference type="Proteomes" id="UP000295578"/>
    </source>
</evidence>
<sequence length="362" mass="40008">MASRVPTNDDGVILLELLRHFGRGDPDLTELIFSDLFWSAIRLEDTQRNRILARAAVLMQYGRNDREIRDGAYAAVGDPMRPEGKRKADLLVVTVKAPELDGARAAFGIAQDAPPDHSARGAGFWHVRRETPTRSLDIVVTMNGLSTNADMAAFLSTVFAEYDVRLCVLLGMAAGREDQVVLGDVVIADRVKDFGRKVLRPEGDELEPRVFHPDRAIVRTNSNIQPQRMGWHELVQTRLREAMEADIPGLRFPAALDPAEFEPAFHRGTVLASDQLVEDGRLSDHAAQAGERRKPIAAEMEAAGFATVCEENSVLWLVIRGIADFGQPVRSKEWQFVASLSAATALVLWIDRSTYLADGKST</sequence>
<dbReference type="AlphaFoldDB" id="A0A4R5ANT1"/>
<name>A0A4R5ANT1_9ACTN</name>
<dbReference type="GO" id="GO:0008782">
    <property type="term" value="F:adenosylhomocysteine nucleosidase activity"/>
    <property type="evidence" value="ECO:0007669"/>
    <property type="project" value="TreeGrafter"/>
</dbReference>
<comment type="caution">
    <text evidence="2">The sequence shown here is derived from an EMBL/GenBank/DDBJ whole genome shotgun (WGS) entry which is preliminary data.</text>
</comment>
<accession>A0A4R5ANT1</accession>
<dbReference type="PANTHER" id="PTHR46832:SF1">
    <property type="entry name" value="5'-METHYLTHIOADENOSINE_S-ADENOSYLHOMOCYSTEINE NUCLEOSIDASE"/>
    <property type="match status" value="1"/>
</dbReference>
<organism evidence="2 3">
    <name type="scientific">Actinomadura darangshiensis</name>
    <dbReference type="NCBI Taxonomy" id="705336"/>
    <lineage>
        <taxon>Bacteria</taxon>
        <taxon>Bacillati</taxon>
        <taxon>Actinomycetota</taxon>
        <taxon>Actinomycetes</taxon>
        <taxon>Streptosporangiales</taxon>
        <taxon>Thermomonosporaceae</taxon>
        <taxon>Actinomadura</taxon>
    </lineage>
</organism>
<feature type="domain" description="Nucleoside phosphorylase" evidence="1">
    <location>
        <begin position="137"/>
        <end position="338"/>
    </location>
</feature>
<evidence type="ECO:0000313" key="2">
    <source>
        <dbReference type="EMBL" id="TDD73286.1"/>
    </source>
</evidence>
<keyword evidence="3" id="KW-1185">Reference proteome</keyword>
<dbReference type="PANTHER" id="PTHR46832">
    <property type="entry name" value="5'-METHYLTHIOADENOSINE/S-ADENOSYLHOMOCYSTEINE NUCLEOSIDASE"/>
    <property type="match status" value="1"/>
</dbReference>
<dbReference type="Gene3D" id="3.40.50.1580">
    <property type="entry name" value="Nucleoside phosphorylase domain"/>
    <property type="match status" value="1"/>
</dbReference>
<reference evidence="2 3" key="1">
    <citation type="submission" date="2019-03" db="EMBL/GenBank/DDBJ databases">
        <title>Draft genome sequences of novel Actinobacteria.</title>
        <authorList>
            <person name="Sahin N."/>
            <person name="Ay H."/>
            <person name="Saygin H."/>
        </authorList>
    </citation>
    <scope>NUCLEOTIDE SEQUENCE [LARGE SCALE GENOMIC DNA]</scope>
    <source>
        <strain evidence="2 3">DSM 45941</strain>
    </source>
</reference>
<evidence type="ECO:0000259" key="1">
    <source>
        <dbReference type="Pfam" id="PF01048"/>
    </source>
</evidence>
<dbReference type="OrthoDB" id="44283at2"/>
<dbReference type="GO" id="GO:0008930">
    <property type="term" value="F:methylthioadenosine nucleosidase activity"/>
    <property type="evidence" value="ECO:0007669"/>
    <property type="project" value="TreeGrafter"/>
</dbReference>
<dbReference type="GO" id="GO:0019284">
    <property type="term" value="P:L-methionine salvage from S-adenosylmethionine"/>
    <property type="evidence" value="ECO:0007669"/>
    <property type="project" value="TreeGrafter"/>
</dbReference>